<organism evidence="7 8">
    <name type="scientific">Talaromyces pinophilus</name>
    <name type="common">Penicillium pinophilum</name>
    <dbReference type="NCBI Taxonomy" id="128442"/>
    <lineage>
        <taxon>Eukaryota</taxon>
        <taxon>Fungi</taxon>
        <taxon>Dikarya</taxon>
        <taxon>Ascomycota</taxon>
        <taxon>Pezizomycotina</taxon>
        <taxon>Eurotiomycetes</taxon>
        <taxon>Eurotiomycetidae</taxon>
        <taxon>Eurotiales</taxon>
        <taxon>Trichocomaceae</taxon>
        <taxon>Talaromyces</taxon>
        <taxon>Talaromyces sect. Talaromyces</taxon>
    </lineage>
</organism>
<dbReference type="FunFam" id="3.40.50.2000:FF:000100">
    <property type="entry name" value="Glycosyltransferase family 1 protein"/>
    <property type="match status" value="1"/>
</dbReference>
<dbReference type="Pfam" id="PF06722">
    <property type="entry name" value="EryCIII-like_C"/>
    <property type="match status" value="1"/>
</dbReference>
<dbReference type="CDD" id="cd03784">
    <property type="entry name" value="GT1_Gtf-like"/>
    <property type="match status" value="1"/>
</dbReference>
<dbReference type="GO" id="GO:0012505">
    <property type="term" value="C:endomembrane system"/>
    <property type="evidence" value="ECO:0007669"/>
    <property type="project" value="UniProtKB-SubCell"/>
</dbReference>
<dbReference type="SUPFAM" id="SSF53756">
    <property type="entry name" value="UDP-Glycosyltransferase/glycogen phosphorylase"/>
    <property type="match status" value="1"/>
</dbReference>
<feature type="compositionally biased region" description="Low complexity" evidence="4">
    <location>
        <begin position="657"/>
        <end position="676"/>
    </location>
</feature>
<feature type="region of interest" description="Disordered" evidence="4">
    <location>
        <begin position="657"/>
        <end position="753"/>
    </location>
</feature>
<dbReference type="PROSITE" id="PS50330">
    <property type="entry name" value="UIM"/>
    <property type="match status" value="1"/>
</dbReference>
<protein>
    <submittedName>
        <fullName evidence="7">Uncharacterized protein</fullName>
    </submittedName>
</protein>
<evidence type="ECO:0000256" key="4">
    <source>
        <dbReference type="SAM" id="MobiDB-lite"/>
    </source>
</evidence>
<keyword evidence="3" id="KW-0443">Lipid metabolism</keyword>
<dbReference type="InterPro" id="IPR002213">
    <property type="entry name" value="UDP_glucos_trans"/>
</dbReference>
<feature type="region of interest" description="Disordered" evidence="4">
    <location>
        <begin position="87"/>
        <end position="112"/>
    </location>
</feature>
<evidence type="ECO:0000259" key="6">
    <source>
        <dbReference type="Pfam" id="PF06722"/>
    </source>
</evidence>
<name>A0A478ECF2_TALPI</name>
<feature type="region of interest" description="Disordered" evidence="4">
    <location>
        <begin position="1081"/>
        <end position="1202"/>
    </location>
</feature>
<feature type="compositionally biased region" description="Basic and acidic residues" evidence="4">
    <location>
        <begin position="961"/>
        <end position="993"/>
    </location>
</feature>
<dbReference type="GO" id="GO:0006629">
    <property type="term" value="P:lipid metabolic process"/>
    <property type="evidence" value="ECO:0007669"/>
    <property type="project" value="UniProtKB-KW"/>
</dbReference>
<evidence type="ECO:0000256" key="1">
    <source>
        <dbReference type="ARBA" id="ARBA00004184"/>
    </source>
</evidence>
<feature type="region of interest" description="Disordered" evidence="4">
    <location>
        <begin position="1"/>
        <end position="37"/>
    </location>
</feature>
<evidence type="ECO:0000313" key="8">
    <source>
        <dbReference type="Proteomes" id="UP000053095"/>
    </source>
</evidence>
<gene>
    <name evidence="7" type="ORF">TCE0_044r17048</name>
</gene>
<dbReference type="PANTHER" id="PTHR48050:SF13">
    <property type="entry name" value="STEROL 3-BETA-GLUCOSYLTRANSFERASE UGT80A2"/>
    <property type="match status" value="1"/>
</dbReference>
<dbReference type="AlphaFoldDB" id="A0A478ECF2"/>
<accession>A0A478ECF2</accession>
<dbReference type="InterPro" id="IPR004276">
    <property type="entry name" value="GlycoTrans_28_N"/>
</dbReference>
<reference evidence="8" key="1">
    <citation type="journal article" date="2015" name="Genome Announc.">
        <title>Draft genome sequence of Talaromyces cellulolyticus strain Y-94, a source of lignocellulosic biomass-degrading enzymes.</title>
        <authorList>
            <person name="Fujii T."/>
            <person name="Koike H."/>
            <person name="Sawayama S."/>
            <person name="Yano S."/>
            <person name="Inoue H."/>
        </authorList>
    </citation>
    <scope>NUCLEOTIDE SEQUENCE [LARGE SCALE GENOMIC DNA]</scope>
    <source>
        <strain evidence="8">Y-94</strain>
    </source>
</reference>
<sequence>MALPQDSGGNIGTTAADDNDALSRIPTHEDFSVGEGVPKPVYSNVYGRMDLTNEGLNTQASITADGRVDIDIAEPTSRLRSMFKLPSFGPRSRATTISAPIPPSLDRRRDRKPPPLNIVIQVVGSRGDVQPFIALGRVLKFSHGHRVRLATHASFQGFVEENGLEFFSIGGDPMELMAFMVKNPGLMPGFDALKNGDIHRRRVEIAAIISGCWRSCFEAGDGTGVPVSDRTADLNNFKAGSTPFVADAIIANPPSFAHVHCAEKLGIPLHMMFTMPWSPTQAFPHPLASINRSNADAGITNYVSYAIVEMMTWQGLGDIINRFRERSLGLAPISIMWAPSMISRLKIPHTYCWSPALIPKPSDWGSHIDISGFYFLSLASNYTPPDDLAAFLAAGPPPIYIGFGSIVVDDPNHMTQLIFDAVRLTGHRALVSKGWGGLGAEQLGVPDGVFMLGNCPHDWLFHRVSCVVHHGGAGTTAAGIAAGRSTVIVPFFGDQPFWGAMVAKAGAGPQPIPYKELTAEKLADAIKFALEPATSEKAASLAAMIEAEHGADDGAISFQNHLNVDKMRCSLDPDRTAVFRIKRTQIRLSALAFAVLNTEGKLGLEDVKLYRSQEYMTEPEPRDPVIGGGAAMLDSIGEFLIGFADLSMDVKRSLNTRISRSSSRSSMNRKSGSQSRTGSPTAAARAKLLSDDDSSLNPPTETSSISTKGSTSVPLAGDAATSLPSADRLTEASTQLEAQTVDSPTKNSQTREHARTINDIRDLDIDGILCAGKSAAKVVNVGLRAPASFTMAVAKGFHNMPLLYGDDTVREQSKVTGIKSGLKAAGKEFGYGFFDGISGLATQPVQGARKEGAVGAIKGFSKGIGGLIFKPAAAVWSLTGYTMSGIYQEIQKRFGESVENYIMASRCAQGLTDLSTCTSEEKENILTNWAFFEADVVAKRNARRNRYKVDGDGKRARRIRTLGEKSEASAKTQEEQDTESVKAAERANRRESLRQLFRGRASSSPPPRRTTPDTALPDEYEHAIRHSVLATSQGNDTEDEMIERALRASMTELRNATAAGEEEERAYDLAVEASIREAERVIEEKKREHDEQSTVGQDEKSNVHQPEPQTPPYSVDESDQKQPIPPPALPPRSPMPTPTDHDTELQNALDESQRSYDDNLRREQREKEEMDIIMEYVKRQSLAEAEQQRRQQEQEKRQREEM</sequence>
<dbReference type="FunFam" id="3.40.50.2000:FF:000009">
    <property type="entry name" value="Sterol 3-beta-glucosyltransferase UGT80A2"/>
    <property type="match status" value="1"/>
</dbReference>
<feature type="compositionally biased region" description="Basic and acidic residues" evidence="4">
    <location>
        <begin position="1151"/>
        <end position="1170"/>
    </location>
</feature>
<feature type="region of interest" description="Disordered" evidence="4">
    <location>
        <begin position="949"/>
        <end position="1016"/>
    </location>
</feature>
<feature type="compositionally biased region" description="Polar residues" evidence="4">
    <location>
        <begin position="731"/>
        <end position="748"/>
    </location>
</feature>
<evidence type="ECO:0000259" key="5">
    <source>
        <dbReference type="Pfam" id="PF03033"/>
    </source>
</evidence>
<dbReference type="Proteomes" id="UP000053095">
    <property type="component" value="Unassembled WGS sequence"/>
</dbReference>
<keyword evidence="8" id="KW-1185">Reference proteome</keyword>
<evidence type="ECO:0000313" key="7">
    <source>
        <dbReference type="EMBL" id="GAM42770.1"/>
    </source>
</evidence>
<evidence type="ECO:0000256" key="2">
    <source>
        <dbReference type="ARBA" id="ARBA00022679"/>
    </source>
</evidence>
<dbReference type="InterPro" id="IPR003903">
    <property type="entry name" value="UIM_dom"/>
</dbReference>
<evidence type="ECO:0000256" key="3">
    <source>
        <dbReference type="ARBA" id="ARBA00023098"/>
    </source>
</evidence>
<feature type="domain" description="Glycosyltransferase family 28 N-terminal" evidence="5">
    <location>
        <begin position="118"/>
        <end position="175"/>
    </location>
</feature>
<proteinExistence type="predicted"/>
<dbReference type="Gene3D" id="3.40.50.2000">
    <property type="entry name" value="Glycogen Phosphorylase B"/>
    <property type="match status" value="2"/>
</dbReference>
<feature type="compositionally biased region" description="Polar residues" evidence="4">
    <location>
        <begin position="695"/>
        <end position="713"/>
    </location>
</feature>
<dbReference type="Pfam" id="PF03033">
    <property type="entry name" value="Glyco_transf_28"/>
    <property type="match status" value="1"/>
</dbReference>
<feature type="domain" description="Erythromycin biosynthesis protein CIII-like C-terminal" evidence="6">
    <location>
        <begin position="445"/>
        <end position="543"/>
    </location>
</feature>
<keyword evidence="2" id="KW-0808">Transferase</keyword>
<dbReference type="PANTHER" id="PTHR48050">
    <property type="entry name" value="STEROL 3-BETA-GLUCOSYLTRANSFERASE"/>
    <property type="match status" value="1"/>
</dbReference>
<feature type="compositionally biased region" description="Basic and acidic residues" evidence="4">
    <location>
        <begin position="1081"/>
        <end position="1102"/>
    </location>
</feature>
<feature type="compositionally biased region" description="Pro residues" evidence="4">
    <location>
        <begin position="1123"/>
        <end position="1137"/>
    </location>
</feature>
<dbReference type="InterPro" id="IPR050426">
    <property type="entry name" value="Glycosyltransferase_28"/>
</dbReference>
<dbReference type="GO" id="GO:0005975">
    <property type="term" value="P:carbohydrate metabolic process"/>
    <property type="evidence" value="ECO:0007669"/>
    <property type="project" value="InterPro"/>
</dbReference>
<feature type="compositionally biased region" description="Basic and acidic residues" evidence="4">
    <location>
        <begin position="1186"/>
        <end position="1202"/>
    </location>
</feature>
<comment type="subcellular location">
    <subcellularLocation>
        <location evidence="1">Endomembrane system</location>
        <topology evidence="1">Peripheral membrane protein</topology>
    </subcellularLocation>
</comment>
<dbReference type="GO" id="GO:0016906">
    <property type="term" value="F:sterol 3-beta-glucosyltransferase activity"/>
    <property type="evidence" value="ECO:0007669"/>
    <property type="project" value="UniProtKB-ARBA"/>
</dbReference>
<dbReference type="InterPro" id="IPR010610">
    <property type="entry name" value="EryCIII-like_C"/>
</dbReference>
<dbReference type="EMBL" id="DF933840">
    <property type="protein sequence ID" value="GAM42770.1"/>
    <property type="molecule type" value="Genomic_DNA"/>
</dbReference>